<dbReference type="EMBL" id="DSDK01000217">
    <property type="protein sequence ID" value="HDR50749.1"/>
    <property type="molecule type" value="Genomic_DNA"/>
</dbReference>
<evidence type="ECO:0008006" key="2">
    <source>
        <dbReference type="Google" id="ProtNLM"/>
    </source>
</evidence>
<name>A0A831PIJ6_9BACT</name>
<dbReference type="Gene3D" id="2.60.120.10">
    <property type="entry name" value="Jelly Rolls"/>
    <property type="match status" value="1"/>
</dbReference>
<gene>
    <name evidence="1" type="ORF">ENN90_03885</name>
</gene>
<sequence length="167" mass="19304">MNINESITEPVYLPIQSITDDRGLLIPFADDIDSRMIRRAYFVENYGRGVIRGLHYHRKEIKMFIMASGAAKFNVLKLPLEMAERNEVGEIQKYCRENPEALQSYVMSSRHHALLVVPPLYANGWVGLEDHSILFSLSNLVFEDARHDDIRIDPYLIGEDKWKVLGR</sequence>
<reference evidence="1" key="1">
    <citation type="journal article" date="2020" name="mSystems">
        <title>Genome- and Community-Level Interaction Insights into Carbon Utilization and Element Cycling Functions of Hydrothermarchaeota in Hydrothermal Sediment.</title>
        <authorList>
            <person name="Zhou Z."/>
            <person name="Liu Y."/>
            <person name="Xu W."/>
            <person name="Pan J."/>
            <person name="Luo Z.H."/>
            <person name="Li M."/>
        </authorList>
    </citation>
    <scope>NUCLEOTIDE SEQUENCE [LARGE SCALE GENOMIC DNA]</scope>
    <source>
        <strain evidence="1">SpSt-1217</strain>
    </source>
</reference>
<dbReference type="InterPro" id="IPR011051">
    <property type="entry name" value="RmlC_Cupin_sf"/>
</dbReference>
<dbReference type="AlphaFoldDB" id="A0A831PIJ6"/>
<comment type="caution">
    <text evidence="1">The sequence shown here is derived from an EMBL/GenBank/DDBJ whole genome shotgun (WGS) entry which is preliminary data.</text>
</comment>
<dbReference type="Proteomes" id="UP000886047">
    <property type="component" value="Unassembled WGS sequence"/>
</dbReference>
<dbReference type="InterPro" id="IPR014710">
    <property type="entry name" value="RmlC-like_jellyroll"/>
</dbReference>
<protein>
    <recommendedName>
        <fullName evidence="2">dTDP-4-dehydrorhamnose 3,5-epimerase</fullName>
    </recommendedName>
</protein>
<accession>A0A831PIJ6</accession>
<organism evidence="1">
    <name type="scientific">Mariniphaga anaerophila</name>
    <dbReference type="NCBI Taxonomy" id="1484053"/>
    <lineage>
        <taxon>Bacteria</taxon>
        <taxon>Pseudomonadati</taxon>
        <taxon>Bacteroidota</taxon>
        <taxon>Bacteroidia</taxon>
        <taxon>Marinilabiliales</taxon>
        <taxon>Prolixibacteraceae</taxon>
        <taxon>Mariniphaga</taxon>
    </lineage>
</organism>
<dbReference type="SUPFAM" id="SSF51182">
    <property type="entry name" value="RmlC-like cupins"/>
    <property type="match status" value="1"/>
</dbReference>
<evidence type="ECO:0000313" key="1">
    <source>
        <dbReference type="EMBL" id="HDR50749.1"/>
    </source>
</evidence>
<proteinExistence type="predicted"/>